<dbReference type="RefSeq" id="WP_344547864.1">
    <property type="nucleotide sequence ID" value="NZ_BAAATD010000016.1"/>
</dbReference>
<gene>
    <name evidence="1" type="ORF">GCM10010411_81560</name>
</gene>
<dbReference type="EMBL" id="BAAATD010000016">
    <property type="protein sequence ID" value="GAA2631211.1"/>
    <property type="molecule type" value="Genomic_DNA"/>
</dbReference>
<reference evidence="1 2" key="1">
    <citation type="journal article" date="2019" name="Int. J. Syst. Evol. Microbiol.">
        <title>The Global Catalogue of Microorganisms (GCM) 10K type strain sequencing project: providing services to taxonomists for standard genome sequencing and annotation.</title>
        <authorList>
            <consortium name="The Broad Institute Genomics Platform"/>
            <consortium name="The Broad Institute Genome Sequencing Center for Infectious Disease"/>
            <person name="Wu L."/>
            <person name="Ma J."/>
        </authorList>
    </citation>
    <scope>NUCLEOTIDE SEQUENCE [LARGE SCALE GENOMIC DNA]</scope>
    <source>
        <strain evidence="1 2">JCM 6833</strain>
    </source>
</reference>
<sequence>MLIEIRIDWDAPEREMRSLQQWLSDERYIRRNARMTWGRQPSPPDHMGSAPEMIKLLVDTGFQVSSLVVAIASWRATRPRKATITIERDGVKVEATDGDPEQIERVMRLLDGDRP</sequence>
<dbReference type="InterPro" id="IPR045428">
    <property type="entry name" value="EACC1"/>
</dbReference>
<evidence type="ECO:0000313" key="1">
    <source>
        <dbReference type="EMBL" id="GAA2631211.1"/>
    </source>
</evidence>
<dbReference type="Pfam" id="PF19953">
    <property type="entry name" value="EACC1"/>
    <property type="match status" value="1"/>
</dbReference>
<keyword evidence="2" id="KW-1185">Reference proteome</keyword>
<evidence type="ECO:0000313" key="2">
    <source>
        <dbReference type="Proteomes" id="UP001501509"/>
    </source>
</evidence>
<proteinExistence type="predicted"/>
<name>A0ABN3QNR3_9ACTN</name>
<accession>A0ABN3QNR3</accession>
<organism evidence="1 2">
    <name type="scientific">Actinomadura fulvescens</name>
    <dbReference type="NCBI Taxonomy" id="46160"/>
    <lineage>
        <taxon>Bacteria</taxon>
        <taxon>Bacillati</taxon>
        <taxon>Actinomycetota</taxon>
        <taxon>Actinomycetes</taxon>
        <taxon>Streptosporangiales</taxon>
        <taxon>Thermomonosporaceae</taxon>
        <taxon>Actinomadura</taxon>
    </lineage>
</organism>
<protein>
    <submittedName>
        <fullName evidence="1">Uncharacterized protein</fullName>
    </submittedName>
</protein>
<dbReference type="Proteomes" id="UP001501509">
    <property type="component" value="Unassembled WGS sequence"/>
</dbReference>
<comment type="caution">
    <text evidence="1">The sequence shown here is derived from an EMBL/GenBank/DDBJ whole genome shotgun (WGS) entry which is preliminary data.</text>
</comment>